<gene>
    <name evidence="2" type="ORF">NYZ99_07165</name>
</gene>
<keyword evidence="3" id="KW-1185">Reference proteome</keyword>
<dbReference type="Gene3D" id="2.30.38.10">
    <property type="entry name" value="Luciferase, Domain 3"/>
    <property type="match status" value="1"/>
</dbReference>
<dbReference type="InterPro" id="IPR000873">
    <property type="entry name" value="AMP-dep_synth/lig_dom"/>
</dbReference>
<name>A0ABY5YAJ9_9FLAO</name>
<dbReference type="SUPFAM" id="SSF56801">
    <property type="entry name" value="Acetyl-CoA synthetase-like"/>
    <property type="match status" value="1"/>
</dbReference>
<dbReference type="Proteomes" id="UP001059209">
    <property type="component" value="Chromosome"/>
</dbReference>
<proteinExistence type="predicted"/>
<protein>
    <submittedName>
        <fullName evidence="2">Amino acid adenylation domain-containing protein</fullName>
    </submittedName>
</protein>
<dbReference type="Pfam" id="PF00501">
    <property type="entry name" value="AMP-binding"/>
    <property type="match status" value="1"/>
</dbReference>
<evidence type="ECO:0000313" key="3">
    <source>
        <dbReference type="Proteomes" id="UP001059209"/>
    </source>
</evidence>
<dbReference type="PANTHER" id="PTHR45527">
    <property type="entry name" value="NONRIBOSOMAL PEPTIDE SYNTHETASE"/>
    <property type="match status" value="1"/>
</dbReference>
<dbReference type="NCBIfam" id="TIGR01733">
    <property type="entry name" value="AA-adenyl-dom"/>
    <property type="match status" value="1"/>
</dbReference>
<sequence length="402" mass="44619">MMISFTEVLESIVDNPTNPIGDIIKTDVSAYAELNNTKIDYPEEPLHVLLAKQAKITPEKTAIQFGNVENTYKELYQKSNNIAAYLIDKGITPGDFVAVSLPKSIELIPILIAILETGAAYLPLDPQYPKNRLEFMLEDSEAKLLITTEELSPTFKTNVETLFLGDILSSLSQKNGVAPMVEVSNDKEAYILYTSGSTGKPKGVSITHRNLVNFLFSMLKEPGINENDRLLSVTTISFDIAGLEMFVPLLKGATLVLADEETAKDSRLLWDVLNNENITMMQATPTTWQMLLETGWNKRLPLKALCGGEALPLVLAKNLLEKVDELWNMYGPTETTIWSAVNRILESDEVISIGRPIANTRIYIVDEQNRLVEPGKTGELCIAGDGVARGYWKRPNLLLKNS</sequence>
<accession>A0ABY5YAJ9</accession>
<evidence type="ECO:0000259" key="1">
    <source>
        <dbReference type="Pfam" id="PF00501"/>
    </source>
</evidence>
<dbReference type="InterPro" id="IPR010071">
    <property type="entry name" value="AA_adenyl_dom"/>
</dbReference>
<dbReference type="EMBL" id="CP104205">
    <property type="protein sequence ID" value="UWX56080.1"/>
    <property type="molecule type" value="Genomic_DNA"/>
</dbReference>
<evidence type="ECO:0000313" key="2">
    <source>
        <dbReference type="EMBL" id="UWX56080.1"/>
    </source>
</evidence>
<organism evidence="2 3">
    <name type="scientific">Maribacter litopenaei</name>
    <dbReference type="NCBI Taxonomy" id="2976127"/>
    <lineage>
        <taxon>Bacteria</taxon>
        <taxon>Pseudomonadati</taxon>
        <taxon>Bacteroidota</taxon>
        <taxon>Flavobacteriia</taxon>
        <taxon>Flavobacteriales</taxon>
        <taxon>Flavobacteriaceae</taxon>
        <taxon>Maribacter</taxon>
    </lineage>
</organism>
<dbReference type="PANTHER" id="PTHR45527:SF1">
    <property type="entry name" value="FATTY ACID SYNTHASE"/>
    <property type="match status" value="1"/>
</dbReference>
<feature type="domain" description="AMP-dependent synthetase/ligase" evidence="1">
    <location>
        <begin position="51"/>
        <end position="392"/>
    </location>
</feature>
<reference evidence="2" key="1">
    <citation type="submission" date="2022-09" db="EMBL/GenBank/DDBJ databases">
        <title>Maribacter litopenaei sp. nov., isolated from the intestinal tract of the Pacific White Shrimp, Litopenaeus vannamei.</title>
        <authorList>
            <person name="Kim S.Y."/>
            <person name="Hwang C.Y."/>
        </authorList>
    </citation>
    <scope>NUCLEOTIDE SEQUENCE</scope>
    <source>
        <strain evidence="2">HL-LV01</strain>
    </source>
</reference>
<dbReference type="PROSITE" id="PS00455">
    <property type="entry name" value="AMP_BINDING"/>
    <property type="match status" value="1"/>
</dbReference>
<dbReference type="RefSeq" id="WP_260574612.1">
    <property type="nucleotide sequence ID" value="NZ_CP104205.1"/>
</dbReference>
<dbReference type="Gene3D" id="3.40.50.980">
    <property type="match status" value="2"/>
</dbReference>
<dbReference type="InterPro" id="IPR020845">
    <property type="entry name" value="AMP-binding_CS"/>
</dbReference>